<dbReference type="Proteomes" id="UP001632037">
    <property type="component" value="Unassembled WGS sequence"/>
</dbReference>
<gene>
    <name evidence="2" type="ORF">V7S43_009953</name>
</gene>
<reference evidence="2 3" key="1">
    <citation type="submission" date="2024-09" db="EMBL/GenBank/DDBJ databases">
        <title>Genome sequencing and assembly of Phytophthora oleae, isolate VK10A, causative agent of rot of olive drupes.</title>
        <authorList>
            <person name="Conti Taguali S."/>
            <person name="Riolo M."/>
            <person name="La Spada F."/>
            <person name="Cacciola S.O."/>
            <person name="Dionisio G."/>
        </authorList>
    </citation>
    <scope>NUCLEOTIDE SEQUENCE [LARGE SCALE GENOMIC DNA]</scope>
    <source>
        <strain evidence="2 3">VK10A</strain>
    </source>
</reference>
<dbReference type="AlphaFoldDB" id="A0ABD3FCV0"/>
<proteinExistence type="predicted"/>
<feature type="region of interest" description="Disordered" evidence="1">
    <location>
        <begin position="25"/>
        <end position="68"/>
    </location>
</feature>
<name>A0ABD3FCV0_9STRA</name>
<accession>A0ABD3FCV0</accession>
<sequence>MMSDAAFLNEVDGFLASCELPVLPSTRKQRKIHATSPQKNADGEKKTSKKQGTSKDKSYYRRRKKERFNLRRQMTELAVELEQLQKHKKANKTPPLSKWKALAKYQAEKRANAEFEQRQLSAAIDTRAAQLLDFFKLAQAELSQLGVAEQEIRLVDGASSGPFKRIRVDPPLDSKAEFYLSELDGAINKSSSGGESDTEFQ</sequence>
<evidence type="ECO:0000256" key="1">
    <source>
        <dbReference type="SAM" id="MobiDB-lite"/>
    </source>
</evidence>
<organism evidence="2 3">
    <name type="scientific">Phytophthora oleae</name>
    <dbReference type="NCBI Taxonomy" id="2107226"/>
    <lineage>
        <taxon>Eukaryota</taxon>
        <taxon>Sar</taxon>
        <taxon>Stramenopiles</taxon>
        <taxon>Oomycota</taxon>
        <taxon>Peronosporomycetes</taxon>
        <taxon>Peronosporales</taxon>
        <taxon>Peronosporaceae</taxon>
        <taxon>Phytophthora</taxon>
    </lineage>
</organism>
<evidence type="ECO:0000313" key="2">
    <source>
        <dbReference type="EMBL" id="KAL3664773.1"/>
    </source>
</evidence>
<protein>
    <recommendedName>
        <fullName evidence="4">BZIP domain-containing protein</fullName>
    </recommendedName>
</protein>
<keyword evidence="3" id="KW-1185">Reference proteome</keyword>
<dbReference type="EMBL" id="JBIMZQ010000022">
    <property type="protein sequence ID" value="KAL3664773.1"/>
    <property type="molecule type" value="Genomic_DNA"/>
</dbReference>
<comment type="caution">
    <text evidence="2">The sequence shown here is derived from an EMBL/GenBank/DDBJ whole genome shotgun (WGS) entry which is preliminary data.</text>
</comment>
<evidence type="ECO:0008006" key="4">
    <source>
        <dbReference type="Google" id="ProtNLM"/>
    </source>
</evidence>
<evidence type="ECO:0000313" key="3">
    <source>
        <dbReference type="Proteomes" id="UP001632037"/>
    </source>
</evidence>